<dbReference type="STRING" id="933388.S7ZU01"/>
<feature type="transmembrane region" description="Helical" evidence="6">
    <location>
        <begin position="120"/>
        <end position="140"/>
    </location>
</feature>
<dbReference type="GO" id="GO:0007189">
    <property type="term" value="P:adenylate cyclase-activating G protein-coupled receptor signaling pathway"/>
    <property type="evidence" value="ECO:0007669"/>
    <property type="project" value="TreeGrafter"/>
</dbReference>
<feature type="transmembrane region" description="Helical" evidence="6">
    <location>
        <begin position="46"/>
        <end position="63"/>
    </location>
</feature>
<protein>
    <recommendedName>
        <fullName evidence="7">G-protein coupled receptors family 2 profile 2 domain-containing protein</fullName>
    </recommendedName>
</protein>
<dbReference type="Gene3D" id="1.20.1070.10">
    <property type="entry name" value="Rhodopsin 7-helix transmembrane proteins"/>
    <property type="match status" value="1"/>
</dbReference>
<dbReference type="HOGENOM" id="CLU_024810_3_1_1"/>
<evidence type="ECO:0000256" key="1">
    <source>
        <dbReference type="ARBA" id="ARBA00004141"/>
    </source>
</evidence>
<proteinExistence type="predicted"/>
<dbReference type="InterPro" id="IPR017981">
    <property type="entry name" value="GPCR_2-like_7TM"/>
</dbReference>
<evidence type="ECO:0000259" key="7">
    <source>
        <dbReference type="PROSITE" id="PS50261"/>
    </source>
</evidence>
<evidence type="ECO:0000256" key="2">
    <source>
        <dbReference type="ARBA" id="ARBA00022692"/>
    </source>
</evidence>
<feature type="transmembrane region" description="Helical" evidence="6">
    <location>
        <begin position="350"/>
        <end position="370"/>
    </location>
</feature>
<dbReference type="GO" id="GO:0004930">
    <property type="term" value="F:G protein-coupled receptor activity"/>
    <property type="evidence" value="ECO:0007669"/>
    <property type="project" value="InterPro"/>
</dbReference>
<keyword evidence="3 6" id="KW-1133">Transmembrane helix</keyword>
<dbReference type="GO" id="GO:0005886">
    <property type="term" value="C:plasma membrane"/>
    <property type="evidence" value="ECO:0007669"/>
    <property type="project" value="TreeGrafter"/>
</dbReference>
<feature type="domain" description="G-protein coupled receptors family 2 profile 2" evidence="7">
    <location>
        <begin position="11"/>
        <end position="197"/>
    </location>
</feature>
<dbReference type="eggNOG" id="ENOG502QWAA">
    <property type="taxonomic scope" value="Eukaryota"/>
</dbReference>
<feature type="transmembrane region" description="Helical" evidence="6">
    <location>
        <begin position="164"/>
        <end position="186"/>
    </location>
</feature>
<reference evidence="8 9" key="1">
    <citation type="journal article" date="2013" name="PLoS ONE">
        <title>Genomic and secretomic analyses reveal unique features of the lignocellulolytic enzyme system of Penicillium decumbens.</title>
        <authorList>
            <person name="Liu G."/>
            <person name="Zhang L."/>
            <person name="Wei X."/>
            <person name="Zou G."/>
            <person name="Qin Y."/>
            <person name="Ma L."/>
            <person name="Li J."/>
            <person name="Zheng H."/>
            <person name="Wang S."/>
            <person name="Wang C."/>
            <person name="Xun L."/>
            <person name="Zhao G.-P."/>
            <person name="Zhou Z."/>
            <person name="Qu Y."/>
        </authorList>
    </citation>
    <scope>NUCLEOTIDE SEQUENCE [LARGE SCALE GENOMIC DNA]</scope>
    <source>
        <strain evidence="9">114-2 / CGMCC 5302</strain>
    </source>
</reference>
<evidence type="ECO:0000313" key="8">
    <source>
        <dbReference type="EMBL" id="EPS34190.1"/>
    </source>
</evidence>
<dbReference type="AlphaFoldDB" id="S7ZU01"/>
<dbReference type="Pfam" id="PF00002">
    <property type="entry name" value="7tm_2"/>
    <property type="match status" value="1"/>
</dbReference>
<feature type="transmembrane region" description="Helical" evidence="6">
    <location>
        <begin position="20"/>
        <end position="39"/>
    </location>
</feature>
<dbReference type="PANTHER" id="PTHR23112:SF0">
    <property type="entry name" value="TRANSMEMBRANE PROTEIN 116"/>
    <property type="match status" value="1"/>
</dbReference>
<feature type="transmembrane region" description="Helical" evidence="6">
    <location>
        <begin position="83"/>
        <end position="108"/>
    </location>
</feature>
<dbReference type="PhylomeDB" id="S7ZU01"/>
<dbReference type="Proteomes" id="UP000019376">
    <property type="component" value="Unassembled WGS sequence"/>
</dbReference>
<keyword evidence="9" id="KW-1185">Reference proteome</keyword>
<organism evidence="8 9">
    <name type="scientific">Penicillium oxalicum (strain 114-2 / CGMCC 5302)</name>
    <name type="common">Penicillium decumbens</name>
    <dbReference type="NCBI Taxonomy" id="933388"/>
    <lineage>
        <taxon>Eukaryota</taxon>
        <taxon>Fungi</taxon>
        <taxon>Dikarya</taxon>
        <taxon>Ascomycota</taxon>
        <taxon>Pezizomycotina</taxon>
        <taxon>Eurotiomycetes</taxon>
        <taxon>Eurotiomycetidae</taxon>
        <taxon>Eurotiales</taxon>
        <taxon>Aspergillaceae</taxon>
        <taxon>Penicillium</taxon>
    </lineage>
</organism>
<evidence type="ECO:0000313" key="9">
    <source>
        <dbReference type="Proteomes" id="UP000019376"/>
    </source>
</evidence>
<dbReference type="OrthoDB" id="18453at2759"/>
<evidence type="ECO:0000256" key="5">
    <source>
        <dbReference type="SAM" id="MobiDB-lite"/>
    </source>
</evidence>
<dbReference type="PROSITE" id="PS50261">
    <property type="entry name" value="G_PROTEIN_RECEP_F2_4"/>
    <property type="match status" value="1"/>
</dbReference>
<dbReference type="EMBL" id="KB644415">
    <property type="protein sequence ID" value="EPS34190.1"/>
    <property type="molecule type" value="Genomic_DNA"/>
</dbReference>
<name>S7ZU01_PENO1</name>
<evidence type="ECO:0000256" key="6">
    <source>
        <dbReference type="SAM" id="Phobius"/>
    </source>
</evidence>
<gene>
    <name evidence="8" type="ORF">PDE_09154</name>
</gene>
<dbReference type="PANTHER" id="PTHR23112">
    <property type="entry name" value="G PROTEIN-COUPLED RECEPTOR 157-RELATED"/>
    <property type="match status" value="1"/>
</dbReference>
<accession>S7ZU01</accession>
<sequence>MSPTQQQLSAISTTERVCSAISLFGAFVIVSTFLSSWSFRKPINRLVFYACWGNIMANVATLISQSGIHSGVENPLCQFQAFLIQWFMPADALWTFAMACNVYLTFFHKYNSEQLRQLEWKYMTGCYGVPFVPAFVYFFINTHSRGRVYGSAILWCWVSRPWDFLRIATFYGPVWLVISLTFAIYLRAGTVIYQKRRQLQALDQVDSPDAESAPASASASAPATSSPSASPAGIQVTHEVVLCTPERPCSVASSYTSSSITGGSSIHALDCPAPFTPYSVSVEGGITDPITMYLNSIPERPLPQPGTHSCSRQNSTVSQSDISVTLKHSRFTGAESNSNRRTTARDAGSAAWIYTKYAMLFFVALLVTWVPSTVNRVYSLVRPDEFSFALNYASSFVLPLQGFWNSLIYVFISWPVFQSLWSEFCARMSNVRA</sequence>
<comment type="subcellular location">
    <subcellularLocation>
        <location evidence="1">Membrane</location>
        <topology evidence="1">Multi-pass membrane protein</topology>
    </subcellularLocation>
</comment>
<keyword evidence="2 6" id="KW-0812">Transmembrane</keyword>
<evidence type="ECO:0000256" key="4">
    <source>
        <dbReference type="ARBA" id="ARBA00023136"/>
    </source>
</evidence>
<dbReference type="InterPro" id="IPR000832">
    <property type="entry name" value="GPCR_2_secretin-like"/>
</dbReference>
<keyword evidence="4 6" id="KW-0472">Membrane</keyword>
<evidence type="ECO:0000256" key="3">
    <source>
        <dbReference type="ARBA" id="ARBA00022989"/>
    </source>
</evidence>
<dbReference type="SUPFAM" id="SSF81321">
    <property type="entry name" value="Family A G protein-coupled receptor-like"/>
    <property type="match status" value="1"/>
</dbReference>
<feature type="transmembrane region" description="Helical" evidence="6">
    <location>
        <begin position="390"/>
        <end position="412"/>
    </location>
</feature>
<feature type="region of interest" description="Disordered" evidence="5">
    <location>
        <begin position="210"/>
        <end position="231"/>
    </location>
</feature>
<dbReference type="GO" id="GO:0007166">
    <property type="term" value="P:cell surface receptor signaling pathway"/>
    <property type="evidence" value="ECO:0007669"/>
    <property type="project" value="InterPro"/>
</dbReference>